<dbReference type="AlphaFoldDB" id="A0A839UXR9"/>
<protein>
    <submittedName>
        <fullName evidence="1">Lipopolysaccharide biosynthesis protein</fullName>
    </submittedName>
</protein>
<organism evidence="1 2">
    <name type="scientific">Endobacter medicaginis</name>
    <dbReference type="NCBI Taxonomy" id="1181271"/>
    <lineage>
        <taxon>Bacteria</taxon>
        <taxon>Pseudomonadati</taxon>
        <taxon>Pseudomonadota</taxon>
        <taxon>Alphaproteobacteria</taxon>
        <taxon>Acetobacterales</taxon>
        <taxon>Acetobacteraceae</taxon>
        <taxon>Endobacter</taxon>
    </lineage>
</organism>
<gene>
    <name evidence="1" type="ORF">FHR90_002401</name>
</gene>
<dbReference type="EMBL" id="JACHXV010000009">
    <property type="protein sequence ID" value="MBB3174556.1"/>
    <property type="molecule type" value="Genomic_DNA"/>
</dbReference>
<proteinExistence type="predicted"/>
<keyword evidence="2" id="KW-1185">Reference proteome</keyword>
<dbReference type="Proteomes" id="UP000557688">
    <property type="component" value="Unassembled WGS sequence"/>
</dbReference>
<evidence type="ECO:0000313" key="2">
    <source>
        <dbReference type="Proteomes" id="UP000557688"/>
    </source>
</evidence>
<evidence type="ECO:0000313" key="1">
    <source>
        <dbReference type="EMBL" id="MBB3174556.1"/>
    </source>
</evidence>
<reference evidence="1 2" key="1">
    <citation type="submission" date="2020-08" db="EMBL/GenBank/DDBJ databases">
        <title>Genomic Encyclopedia of Type Strains, Phase III (KMG-III): the genomes of soil and plant-associated and newly described type strains.</title>
        <authorList>
            <person name="Whitman W."/>
        </authorList>
    </citation>
    <scope>NUCLEOTIDE SEQUENCE [LARGE SCALE GENOMIC DNA]</scope>
    <source>
        <strain evidence="1 2">CECT 8088</strain>
    </source>
</reference>
<name>A0A839UXR9_9PROT</name>
<accession>A0A839UXR9</accession>
<sequence length="291" mass="32379">MPKTALPLHLLADMSRNVVLYAQYHPHGHLLPHARASISALLDAGCIVHAGCAADAVTGVPADREARGELERRGAVFHQRRNAGLDFGSWQELLRLGCARGAGRVLLVNDSTLGPLRPIAPILDAMRPHPAWGMVASRQIRPHLQSWFVCLDAALLETTPLTRIFAQDFASMSREEIILHGEIGLSAALEAARVTPAARWTGGRRHLGRLMPPTNPAHVDWRRMLRRVPFVKIELLRDDPSHLAPPAAWHRVLRAFDYPLEWAEAAIAAVPARRQPVRLNWRGRAVHRLLR</sequence>
<dbReference type="InterPro" id="IPR007739">
    <property type="entry name" value="RgpF"/>
</dbReference>
<dbReference type="Pfam" id="PF05045">
    <property type="entry name" value="RgpF"/>
    <property type="match status" value="1"/>
</dbReference>
<dbReference type="RefSeq" id="WP_183275299.1">
    <property type="nucleotide sequence ID" value="NZ_JABXXQ010000017.1"/>
</dbReference>
<comment type="caution">
    <text evidence="1">The sequence shown here is derived from an EMBL/GenBank/DDBJ whole genome shotgun (WGS) entry which is preliminary data.</text>
</comment>